<accession>A0A5B9DEG6</accession>
<protein>
    <submittedName>
        <fullName evidence="1">Uncharacterized protein</fullName>
    </submittedName>
</protein>
<evidence type="ECO:0000313" key="1">
    <source>
        <dbReference type="EMBL" id="QEE17709.1"/>
    </source>
</evidence>
<reference evidence="1" key="1">
    <citation type="journal article" date="2020" name="Nature">
        <title>Isolation of an archaeon at the prokaryote-eukaryote interface.</title>
        <authorList>
            <person name="Imachi H."/>
            <person name="Nobu M.K."/>
            <person name="Nakahara N."/>
            <person name="Morono Y."/>
            <person name="Ogawara M."/>
            <person name="Takaki Y."/>
            <person name="Takano Y."/>
            <person name="Uematsu K."/>
            <person name="Ikuta T."/>
            <person name="Ito M."/>
            <person name="Matsui Y."/>
            <person name="Miyazaki M."/>
            <person name="Murata K."/>
            <person name="Saito Y."/>
            <person name="Sakai S."/>
            <person name="Song C."/>
            <person name="Tasumi E."/>
            <person name="Yamanaka Y."/>
            <person name="Yamaguchi T."/>
            <person name="Kamagata Y."/>
            <person name="Tamaki H."/>
            <person name="Takai K."/>
        </authorList>
    </citation>
    <scope>NUCLEOTIDE SEQUENCE [LARGE SCALE GENOMIC DNA]</scope>
    <source>
        <strain evidence="1">MK-D1</strain>
    </source>
</reference>
<sequence length="52" mass="6193">MIKSLKFFFKSVWSGNKSKQNGNKCKKTEINTKIYDLSLPEWKKADHMWDVN</sequence>
<organism evidence="1">
    <name type="scientific">Promethearchaeum syntrophicum</name>
    <dbReference type="NCBI Taxonomy" id="2594042"/>
    <lineage>
        <taxon>Archaea</taxon>
        <taxon>Promethearchaeati</taxon>
        <taxon>Promethearchaeota</taxon>
        <taxon>Promethearchaeia</taxon>
        <taxon>Promethearchaeales</taxon>
        <taxon>Promethearchaeaceae</taxon>
        <taxon>Promethearchaeum</taxon>
    </lineage>
</organism>
<dbReference type="EMBL" id="CP042905">
    <property type="protein sequence ID" value="QEE17709.1"/>
    <property type="molecule type" value="Genomic_DNA"/>
</dbReference>
<dbReference type="AlphaFoldDB" id="A0A5B9DEG6"/>
<name>A0A5B9DEG6_9ARCH</name>
<gene>
    <name evidence="1" type="ORF">DSAG12_03547</name>
</gene>
<proteinExistence type="predicted"/>